<dbReference type="SUPFAM" id="SSF46579">
    <property type="entry name" value="Prefoldin"/>
    <property type="match status" value="1"/>
</dbReference>
<keyword evidence="5" id="KW-1185">Reference proteome</keyword>
<dbReference type="CDD" id="cd23161">
    <property type="entry name" value="Prefoldin_6"/>
    <property type="match status" value="1"/>
</dbReference>
<keyword evidence="3" id="KW-0175">Coiled coil</keyword>
<name>A0A158QI07_RODNA</name>
<dbReference type="GO" id="GO:0051087">
    <property type="term" value="F:protein-folding chaperone binding"/>
    <property type="evidence" value="ECO:0007669"/>
    <property type="project" value="TreeGrafter"/>
</dbReference>
<dbReference type="STRING" id="102285.A0A158QI07"/>
<evidence type="ECO:0000313" key="5">
    <source>
        <dbReference type="Proteomes" id="UP000278807"/>
    </source>
</evidence>
<dbReference type="GO" id="GO:0051131">
    <property type="term" value="P:chaperone-mediated protein complex assembly"/>
    <property type="evidence" value="ECO:0007669"/>
    <property type="project" value="TreeGrafter"/>
</dbReference>
<dbReference type="GO" id="GO:0016272">
    <property type="term" value="C:prefoldin complex"/>
    <property type="evidence" value="ECO:0007669"/>
    <property type="project" value="InterPro"/>
</dbReference>
<gene>
    <name evidence="4" type="ORF">HNAJ_LOCUS8451</name>
</gene>
<evidence type="ECO:0000256" key="3">
    <source>
        <dbReference type="SAM" id="Coils"/>
    </source>
</evidence>
<dbReference type="Proteomes" id="UP000278807">
    <property type="component" value="Unassembled WGS sequence"/>
</dbReference>
<dbReference type="InterPro" id="IPR002777">
    <property type="entry name" value="PFD_beta-like"/>
</dbReference>
<accession>A0A158QI07</accession>
<reference evidence="6" key="1">
    <citation type="submission" date="2016-04" db="UniProtKB">
        <authorList>
            <consortium name="WormBaseParasite"/>
        </authorList>
    </citation>
    <scope>IDENTIFICATION</scope>
</reference>
<feature type="coiled-coil region" evidence="3">
    <location>
        <begin position="7"/>
        <end position="34"/>
    </location>
</feature>
<dbReference type="PANTHER" id="PTHR21431:SF0">
    <property type="entry name" value="PREFOLDIN SUBUNIT 6"/>
    <property type="match status" value="1"/>
</dbReference>
<dbReference type="GO" id="GO:0005737">
    <property type="term" value="C:cytoplasm"/>
    <property type="evidence" value="ECO:0007669"/>
    <property type="project" value="TreeGrafter"/>
</dbReference>
<dbReference type="FunFam" id="1.10.287.370:FF:000003">
    <property type="entry name" value="Prefoldin subunit 6"/>
    <property type="match status" value="1"/>
</dbReference>
<dbReference type="WBParaSite" id="HNAJ_0000845501-mRNA-1">
    <property type="protein sequence ID" value="HNAJ_0000845501-mRNA-1"/>
    <property type="gene ID" value="HNAJ_0000845501"/>
</dbReference>
<dbReference type="AlphaFoldDB" id="A0A158QI07"/>
<evidence type="ECO:0000313" key="4">
    <source>
        <dbReference type="EMBL" id="VDO04409.1"/>
    </source>
</evidence>
<dbReference type="OrthoDB" id="248120at2759"/>
<dbReference type="PANTHER" id="PTHR21431">
    <property type="entry name" value="PREFOLDIN SUBUNIT 6"/>
    <property type="match status" value="1"/>
</dbReference>
<sequence>MSLEAIYKSLAKEVEKMQEVESNIQKRLQAYQQLVGQLSENENVNEDLEVLTEDNKVYKLIGPVLVEQSLSDARDTIKKRLKFIQDEMKRNDEMIKSLEKERDSHREQILKLQQRFQQEQTKAALKA</sequence>
<evidence type="ECO:0000256" key="1">
    <source>
        <dbReference type="ARBA" id="ARBA00008045"/>
    </source>
</evidence>
<dbReference type="Pfam" id="PF01920">
    <property type="entry name" value="Prefoldin_2"/>
    <property type="match status" value="1"/>
</dbReference>
<dbReference type="GO" id="GO:0006457">
    <property type="term" value="P:protein folding"/>
    <property type="evidence" value="ECO:0007669"/>
    <property type="project" value="InterPro"/>
</dbReference>
<evidence type="ECO:0000256" key="2">
    <source>
        <dbReference type="ARBA" id="ARBA00023186"/>
    </source>
</evidence>
<dbReference type="Gene3D" id="1.10.287.370">
    <property type="match status" value="1"/>
</dbReference>
<reference evidence="4 5" key="2">
    <citation type="submission" date="2018-11" db="EMBL/GenBank/DDBJ databases">
        <authorList>
            <consortium name="Pathogen Informatics"/>
        </authorList>
    </citation>
    <scope>NUCLEOTIDE SEQUENCE [LARGE SCALE GENOMIC DNA]</scope>
</reference>
<dbReference type="GO" id="GO:0051082">
    <property type="term" value="F:unfolded protein binding"/>
    <property type="evidence" value="ECO:0007669"/>
    <property type="project" value="InterPro"/>
</dbReference>
<protein>
    <submittedName>
        <fullName evidence="6">Prefoldin subunit 6</fullName>
    </submittedName>
</protein>
<comment type="similarity">
    <text evidence="1">Belongs to the prefoldin subunit beta family.</text>
</comment>
<evidence type="ECO:0000313" key="6">
    <source>
        <dbReference type="WBParaSite" id="HNAJ_0000845501-mRNA-1"/>
    </source>
</evidence>
<dbReference type="EMBL" id="UZAE01012296">
    <property type="protein sequence ID" value="VDO04409.1"/>
    <property type="molecule type" value="Genomic_DNA"/>
</dbReference>
<organism evidence="6">
    <name type="scientific">Rodentolepis nana</name>
    <name type="common">Dwarf tapeworm</name>
    <name type="synonym">Hymenolepis nana</name>
    <dbReference type="NCBI Taxonomy" id="102285"/>
    <lineage>
        <taxon>Eukaryota</taxon>
        <taxon>Metazoa</taxon>
        <taxon>Spiralia</taxon>
        <taxon>Lophotrochozoa</taxon>
        <taxon>Platyhelminthes</taxon>
        <taxon>Cestoda</taxon>
        <taxon>Eucestoda</taxon>
        <taxon>Cyclophyllidea</taxon>
        <taxon>Hymenolepididae</taxon>
        <taxon>Rodentolepis</taxon>
    </lineage>
</organism>
<dbReference type="InterPro" id="IPR009053">
    <property type="entry name" value="Prefoldin"/>
</dbReference>
<keyword evidence="2" id="KW-0143">Chaperone</keyword>
<proteinExistence type="inferred from homology"/>
<feature type="coiled-coil region" evidence="3">
    <location>
        <begin position="81"/>
        <end position="122"/>
    </location>
</feature>